<gene>
    <name evidence="1" type="ORF">ACFR9U_20210</name>
</gene>
<protein>
    <submittedName>
        <fullName evidence="1">Uncharacterized protein</fullName>
    </submittedName>
</protein>
<proteinExistence type="predicted"/>
<evidence type="ECO:0000313" key="2">
    <source>
        <dbReference type="Proteomes" id="UP001597119"/>
    </source>
</evidence>
<accession>A0ABD6CHG5</accession>
<keyword evidence="2" id="KW-1185">Reference proteome</keyword>
<dbReference type="Proteomes" id="UP001597119">
    <property type="component" value="Unassembled WGS sequence"/>
</dbReference>
<organism evidence="1 2">
    <name type="scientific">Halorientalis brevis</name>
    <dbReference type="NCBI Taxonomy" id="1126241"/>
    <lineage>
        <taxon>Archaea</taxon>
        <taxon>Methanobacteriati</taxon>
        <taxon>Methanobacteriota</taxon>
        <taxon>Stenosarchaea group</taxon>
        <taxon>Halobacteria</taxon>
        <taxon>Halobacteriales</taxon>
        <taxon>Haloarculaceae</taxon>
        <taxon>Halorientalis</taxon>
    </lineage>
</organism>
<reference evidence="1 2" key="1">
    <citation type="journal article" date="2019" name="Int. J. Syst. Evol. Microbiol.">
        <title>The Global Catalogue of Microorganisms (GCM) 10K type strain sequencing project: providing services to taxonomists for standard genome sequencing and annotation.</title>
        <authorList>
            <consortium name="The Broad Institute Genomics Platform"/>
            <consortium name="The Broad Institute Genome Sequencing Center for Infectious Disease"/>
            <person name="Wu L."/>
            <person name="Ma J."/>
        </authorList>
    </citation>
    <scope>NUCLEOTIDE SEQUENCE [LARGE SCALE GENOMIC DNA]</scope>
    <source>
        <strain evidence="1 2">CGMCC 1.12125</strain>
    </source>
</reference>
<evidence type="ECO:0000313" key="1">
    <source>
        <dbReference type="EMBL" id="MFD1589308.1"/>
    </source>
</evidence>
<dbReference type="RefSeq" id="WP_247381303.1">
    <property type="nucleotide sequence ID" value="NZ_JALLGV010000009.1"/>
</dbReference>
<dbReference type="EMBL" id="JBHUDJ010000015">
    <property type="protein sequence ID" value="MFD1589308.1"/>
    <property type="molecule type" value="Genomic_DNA"/>
</dbReference>
<sequence>MSPDDERSSRRAVLQACGGALATGLTALSGCGSLPPLGPEIKYGSVTVPTAGEATYQKWLPAAETFPPAADVDDGYDVQVYAPPPDAAPDWTRNNYQRHHLVSSTDFVGVGIDDVDLALGTDVAAVLLGDIPTLDVHETLAQTSYEPVGTDGNYEIYTRPDTERAVGVSSDAVVFGTGSPARENLTTVLAARRGDVPRYDAQNSDFATVAAHTGVRRWAWLWPGEIRGTFRRYENVKADIEGLGMAFDHDESGAYYVETWLFPSEYDVTVGEVKTALKQHGQAVNATAVDVDVSGRTATIAMTAPIEEFREDYSPGALTPSVTWSAKYSADAQRLTITHEAGDSIPLDTLTIQDHGVDPIETGPGVGERLDPGELLTVTTAQFEAGATVRVLYEPSHEQPALLLYEYELP</sequence>
<dbReference type="PROSITE" id="PS51257">
    <property type="entry name" value="PROKAR_LIPOPROTEIN"/>
    <property type="match status" value="1"/>
</dbReference>
<name>A0ABD6CHG5_9EURY</name>
<comment type="caution">
    <text evidence="1">The sequence shown here is derived from an EMBL/GenBank/DDBJ whole genome shotgun (WGS) entry which is preliminary data.</text>
</comment>
<dbReference type="AlphaFoldDB" id="A0ABD6CHG5"/>